<reference evidence="1" key="1">
    <citation type="submission" date="2021-01" db="EMBL/GenBank/DDBJ databases">
        <title>A chromosome-scale assembly of European eel, Anguilla anguilla.</title>
        <authorList>
            <person name="Henkel C."/>
            <person name="Jong-Raadsen S.A."/>
            <person name="Dufour S."/>
            <person name="Weltzien F.-A."/>
            <person name="Palstra A.P."/>
            <person name="Pelster B."/>
            <person name="Spaink H.P."/>
            <person name="Van Den Thillart G.E."/>
            <person name="Jansen H."/>
            <person name="Zahm M."/>
            <person name="Klopp C."/>
            <person name="Cedric C."/>
            <person name="Louis A."/>
            <person name="Berthelot C."/>
            <person name="Parey E."/>
            <person name="Roest Crollius H."/>
            <person name="Montfort J."/>
            <person name="Robinson-Rechavi M."/>
            <person name="Bucao C."/>
            <person name="Bouchez O."/>
            <person name="Gislard M."/>
            <person name="Lluch J."/>
            <person name="Milhes M."/>
            <person name="Lampietro C."/>
            <person name="Lopez Roques C."/>
            <person name="Donnadieu C."/>
            <person name="Braasch I."/>
            <person name="Desvignes T."/>
            <person name="Postlethwait J."/>
            <person name="Bobe J."/>
            <person name="Guiguen Y."/>
            <person name="Dirks R."/>
        </authorList>
    </citation>
    <scope>NUCLEOTIDE SEQUENCE</scope>
    <source>
        <strain evidence="1">Tag_6206</strain>
        <tissue evidence="1">Liver</tissue>
    </source>
</reference>
<dbReference type="Proteomes" id="UP001044222">
    <property type="component" value="Unassembled WGS sequence"/>
</dbReference>
<protein>
    <submittedName>
        <fullName evidence="1">Uncharacterized protein</fullName>
    </submittedName>
</protein>
<proteinExistence type="predicted"/>
<gene>
    <name evidence="1" type="ORF">ANANG_G00319870</name>
</gene>
<evidence type="ECO:0000313" key="2">
    <source>
        <dbReference type="Proteomes" id="UP001044222"/>
    </source>
</evidence>
<evidence type="ECO:0000313" key="1">
    <source>
        <dbReference type="EMBL" id="KAG5829970.1"/>
    </source>
</evidence>
<accession>A0A9D3LGL8</accession>
<comment type="caution">
    <text evidence="1">The sequence shown here is derived from an EMBL/GenBank/DDBJ whole genome shotgun (WGS) entry which is preliminary data.</text>
</comment>
<dbReference type="EMBL" id="JAFIRN010000959">
    <property type="protein sequence ID" value="KAG5829970.1"/>
    <property type="molecule type" value="Genomic_DNA"/>
</dbReference>
<sequence length="117" mass="12813">HPSLPLSLPPSPSHSLSLSLSSFPLSHPSRYLIALSLSLIPLPPSPPLSLGDGPGPRYVLLHEAAGGDRDLPGPWQWLRTEGRNLSLQDDHPAPTEKLQIVLAKVKEFHQSFTQRYS</sequence>
<organism evidence="1 2">
    <name type="scientific">Anguilla anguilla</name>
    <name type="common">European freshwater eel</name>
    <name type="synonym">Muraena anguilla</name>
    <dbReference type="NCBI Taxonomy" id="7936"/>
    <lineage>
        <taxon>Eukaryota</taxon>
        <taxon>Metazoa</taxon>
        <taxon>Chordata</taxon>
        <taxon>Craniata</taxon>
        <taxon>Vertebrata</taxon>
        <taxon>Euteleostomi</taxon>
        <taxon>Actinopterygii</taxon>
        <taxon>Neopterygii</taxon>
        <taxon>Teleostei</taxon>
        <taxon>Anguilliformes</taxon>
        <taxon>Anguillidae</taxon>
        <taxon>Anguilla</taxon>
    </lineage>
</organism>
<keyword evidence="2" id="KW-1185">Reference proteome</keyword>
<feature type="non-terminal residue" evidence="1">
    <location>
        <position position="117"/>
    </location>
</feature>
<name>A0A9D3LGL8_ANGAN</name>
<dbReference type="AlphaFoldDB" id="A0A9D3LGL8"/>